<evidence type="ECO:0000256" key="5">
    <source>
        <dbReference type="ARBA" id="ARBA00022989"/>
    </source>
</evidence>
<dbReference type="InterPro" id="IPR000245">
    <property type="entry name" value="ATPase_proteolipid_csu"/>
</dbReference>
<evidence type="ECO:0000313" key="13">
    <source>
        <dbReference type="Proteomes" id="UP000192758"/>
    </source>
</evidence>
<comment type="similarity">
    <text evidence="2 10">Belongs to the V-ATPase proteolipid subunit family.</text>
</comment>
<dbReference type="AlphaFoldDB" id="A0A1W0E6X2"/>
<sequence>MQYVLLFTVLFTIITLIYSPVNVLGYIGIFLCFLLSALGTAKGILSIANYVSGASIKSPRIGTKSILGTVVCEANFLTGIITCVMLNNTMHQKLPDKAHYIYFCSGLFVGMCNYFSSVATGLLCAVISMMDAKDPSLFYKIVVLEIIPASVGLIGFIMGIVLNSKAPSFATVNQ</sequence>
<proteinExistence type="inferred from homology"/>
<evidence type="ECO:0000256" key="9">
    <source>
        <dbReference type="ARBA" id="ARBA00046480"/>
    </source>
</evidence>
<dbReference type="PRINTS" id="PR00122">
    <property type="entry name" value="VACATPASE"/>
</dbReference>
<protein>
    <submittedName>
        <fullName evidence="12">VHA-c''1</fullName>
    </submittedName>
</protein>
<feature type="transmembrane region" description="Helical" evidence="10">
    <location>
        <begin position="137"/>
        <end position="162"/>
    </location>
</feature>
<dbReference type="PANTHER" id="PTHR10263">
    <property type="entry name" value="V-TYPE PROTON ATPASE PROTEOLIPID SUBUNIT"/>
    <property type="match status" value="1"/>
</dbReference>
<dbReference type="InterPro" id="IPR035921">
    <property type="entry name" value="F/V-ATP_Csub_sf"/>
</dbReference>
<evidence type="ECO:0000256" key="1">
    <source>
        <dbReference type="ARBA" id="ARBA00004141"/>
    </source>
</evidence>
<dbReference type="GO" id="GO:0046961">
    <property type="term" value="F:proton-transporting ATPase activity, rotational mechanism"/>
    <property type="evidence" value="ECO:0007669"/>
    <property type="project" value="InterPro"/>
</dbReference>
<gene>
    <name evidence="12" type="primary">VHA-c''1</name>
    <name evidence="12" type="ORF">EHP00_1746</name>
</gene>
<feature type="transmembrane region" description="Helical" evidence="10">
    <location>
        <begin position="99"/>
        <end position="125"/>
    </location>
</feature>
<dbReference type="VEuPathDB" id="MicrosporidiaDB:EHP00_1746"/>
<dbReference type="Pfam" id="PF00137">
    <property type="entry name" value="ATP-synt_C"/>
    <property type="match status" value="2"/>
</dbReference>
<dbReference type="EMBL" id="MNPJ01000014">
    <property type="protein sequence ID" value="OQS55004.1"/>
    <property type="molecule type" value="Genomic_DNA"/>
</dbReference>
<dbReference type="InterPro" id="IPR002379">
    <property type="entry name" value="ATPase_proteolipid_c-like_dom"/>
</dbReference>
<dbReference type="CDD" id="cd18178">
    <property type="entry name" value="ATP-synt_Vo_c_ATP6F_rpt2"/>
    <property type="match status" value="1"/>
</dbReference>
<dbReference type="STRING" id="646526.A0A1W0E6X2"/>
<comment type="caution">
    <text evidence="12">The sequence shown here is derived from an EMBL/GenBank/DDBJ whole genome shotgun (WGS) entry which is preliminary data.</text>
</comment>
<evidence type="ECO:0000256" key="3">
    <source>
        <dbReference type="ARBA" id="ARBA00022448"/>
    </source>
</evidence>
<evidence type="ECO:0000256" key="10">
    <source>
        <dbReference type="RuleBase" id="RU363060"/>
    </source>
</evidence>
<keyword evidence="5 10" id="KW-1133">Transmembrane helix</keyword>
<name>A0A1W0E6X2_9MICR</name>
<dbReference type="SUPFAM" id="SSF81333">
    <property type="entry name" value="F1F0 ATP synthase subunit C"/>
    <property type="match status" value="2"/>
</dbReference>
<feature type="transmembrane region" description="Helical" evidence="10">
    <location>
        <begin position="25"/>
        <end position="45"/>
    </location>
</feature>
<keyword evidence="13" id="KW-1185">Reference proteome</keyword>
<evidence type="ECO:0000259" key="11">
    <source>
        <dbReference type="Pfam" id="PF00137"/>
    </source>
</evidence>
<comment type="subcellular location">
    <subcellularLocation>
        <location evidence="1">Membrane</location>
        <topology evidence="1">Multi-pass membrane protein</topology>
    </subcellularLocation>
</comment>
<keyword evidence="6 10" id="KW-0406">Ion transport</keyword>
<evidence type="ECO:0000256" key="7">
    <source>
        <dbReference type="ARBA" id="ARBA00023136"/>
    </source>
</evidence>
<dbReference type="Gene3D" id="1.20.120.610">
    <property type="entry name" value="lithium bound rotor ring of v- atpase"/>
    <property type="match status" value="1"/>
</dbReference>
<keyword evidence="4 10" id="KW-0812">Transmembrane</keyword>
<organism evidence="12 13">
    <name type="scientific">Ecytonucleospora hepatopenaei</name>
    <dbReference type="NCBI Taxonomy" id="646526"/>
    <lineage>
        <taxon>Eukaryota</taxon>
        <taxon>Fungi</taxon>
        <taxon>Fungi incertae sedis</taxon>
        <taxon>Microsporidia</taxon>
        <taxon>Enterocytozoonidae</taxon>
        <taxon>Ecytonucleospora</taxon>
    </lineage>
</organism>
<feature type="transmembrane region" description="Helical" evidence="10">
    <location>
        <begin position="66"/>
        <end position="87"/>
    </location>
</feature>
<keyword evidence="7 10" id="KW-0472">Membrane</keyword>
<dbReference type="GO" id="GO:0005774">
    <property type="term" value="C:vacuolar membrane"/>
    <property type="evidence" value="ECO:0007669"/>
    <property type="project" value="UniProtKB-ARBA"/>
</dbReference>
<accession>A0A1W0E6X2</accession>
<comment type="subunit">
    <text evidence="9 10">V-ATPase is a heteromultimeric enzyme composed of a peripheral catalytic V1 complex (components A to H) attached to an integral membrane V0 proton pore complex (components: a, c, c', c'', d, e, f and VOA1). The decameric c-ring forms the proton-conducting pore, and is composed of eight proteolipid subunits c, one subunit c' and one subunit c''.</text>
</comment>
<evidence type="ECO:0000256" key="8">
    <source>
        <dbReference type="ARBA" id="ARBA00045519"/>
    </source>
</evidence>
<comment type="function">
    <text evidence="10">Proton-conducting pore forming of the V0 complex of vacuolar(H+)-ATPase (V-ATPase), a multisubunit enzyme composed of a peripheral complex (V1) that hydrolyzes ATP and a membrane integral complex (V0) that translocates protons. V-ATPase is responsible for acidifying and maintaining the pH of intracellular compartments.</text>
</comment>
<feature type="domain" description="V-ATPase proteolipid subunit C-like" evidence="11">
    <location>
        <begin position="104"/>
        <end position="162"/>
    </location>
</feature>
<keyword evidence="3 10" id="KW-0813">Transport</keyword>
<evidence type="ECO:0000313" key="12">
    <source>
        <dbReference type="EMBL" id="OQS55004.1"/>
    </source>
</evidence>
<comment type="function">
    <text evidence="8">Proton-conducting pore forming subunit of the V0 complex of vacuolar(H+)-ATPase (V-ATPase), a multisubunit enzyme composed of a peripheral complex (V1) that hydrolyzes ATP and a membrane integral complex (V0) that translocates protons. V-ATPase is responsible for acidifying and maintaining the pH of intracellular compartments.</text>
</comment>
<evidence type="ECO:0000256" key="6">
    <source>
        <dbReference type="ARBA" id="ARBA00023065"/>
    </source>
</evidence>
<evidence type="ECO:0000256" key="4">
    <source>
        <dbReference type="ARBA" id="ARBA00022692"/>
    </source>
</evidence>
<reference evidence="12 13" key="1">
    <citation type="journal article" date="2017" name="Environ. Microbiol.">
        <title>Decay of the glycolytic pathway and adaptation to intranuclear parasitism within Enterocytozoonidae microsporidia.</title>
        <authorList>
            <person name="Wiredu Boakye D."/>
            <person name="Jaroenlak P."/>
            <person name="Prachumwat A."/>
            <person name="Williams T.A."/>
            <person name="Bateman K.S."/>
            <person name="Itsathitphaisarn O."/>
            <person name="Sritunyalucksana K."/>
            <person name="Paszkiewicz K.H."/>
            <person name="Moore K.A."/>
            <person name="Stentiford G.D."/>
            <person name="Williams B.A."/>
        </authorList>
    </citation>
    <scope>NUCLEOTIDE SEQUENCE [LARGE SCALE GENOMIC DNA]</scope>
    <source>
        <strain evidence="12 13">TH1</strain>
    </source>
</reference>
<feature type="domain" description="V-ATPase proteolipid subunit C-like" evidence="11">
    <location>
        <begin position="27"/>
        <end position="86"/>
    </location>
</feature>
<evidence type="ECO:0000256" key="2">
    <source>
        <dbReference type="ARBA" id="ARBA00007296"/>
    </source>
</evidence>
<dbReference type="Proteomes" id="UP000192758">
    <property type="component" value="Unassembled WGS sequence"/>
</dbReference>
<dbReference type="OrthoDB" id="10264021at2759"/>
<dbReference type="GO" id="GO:0033179">
    <property type="term" value="C:proton-transporting V-type ATPase, V0 domain"/>
    <property type="evidence" value="ECO:0007669"/>
    <property type="project" value="InterPro"/>
</dbReference>